<dbReference type="AlphaFoldDB" id="A0A3G2JKZ6"/>
<organism evidence="1 2">
    <name type="scientific">Streptomyces dangxiongensis</name>
    <dbReference type="NCBI Taxonomy" id="1442032"/>
    <lineage>
        <taxon>Bacteria</taxon>
        <taxon>Bacillati</taxon>
        <taxon>Actinomycetota</taxon>
        <taxon>Actinomycetes</taxon>
        <taxon>Kitasatosporales</taxon>
        <taxon>Streptomycetaceae</taxon>
        <taxon>Streptomyces</taxon>
    </lineage>
</organism>
<dbReference type="Proteomes" id="UP000268329">
    <property type="component" value="Chromosome"/>
</dbReference>
<dbReference type="Pfam" id="PF14106">
    <property type="entry name" value="DUF4279"/>
    <property type="match status" value="1"/>
</dbReference>
<dbReference type="KEGG" id="sdd:D9753_16355"/>
<evidence type="ECO:0000313" key="2">
    <source>
        <dbReference type="Proteomes" id="UP000268329"/>
    </source>
</evidence>
<proteinExistence type="predicted"/>
<accession>A0A3G2JKZ6</accession>
<sequence>MTVIEKRHWVLTEVSLVIKGRDLRHEEITSFLDIEPTGVRDPGPGKWDRPGEIDGQWRISCDERTSRGFHEQLDNILTIAERKRVELRQLAEQGYEVTVNLFGFSGNDSTLALRSEDIKRIALLGFPLRVAANMNER</sequence>
<name>A0A3G2JKZ6_9ACTN</name>
<reference evidence="1 2" key="1">
    <citation type="submission" date="2018-10" db="EMBL/GenBank/DDBJ databases">
        <title>The genome of Streptomyces dangxiongensis Z022.</title>
        <authorList>
            <person name="Zhang B."/>
        </authorList>
    </citation>
    <scope>NUCLEOTIDE SEQUENCE [LARGE SCALE GENOMIC DNA]</scope>
    <source>
        <strain evidence="1 2">Z022</strain>
    </source>
</reference>
<dbReference type="OrthoDB" id="4196158at2"/>
<evidence type="ECO:0000313" key="1">
    <source>
        <dbReference type="EMBL" id="AYN40227.1"/>
    </source>
</evidence>
<gene>
    <name evidence="1" type="ORF">D9753_16355</name>
</gene>
<dbReference type="InterPro" id="IPR025459">
    <property type="entry name" value="DUF4279"/>
</dbReference>
<dbReference type="EMBL" id="CP033073">
    <property type="protein sequence ID" value="AYN40227.1"/>
    <property type="molecule type" value="Genomic_DNA"/>
</dbReference>
<protein>
    <submittedName>
        <fullName evidence="1">DUF4279 domain-containing protein</fullName>
    </submittedName>
</protein>
<keyword evidence="2" id="KW-1185">Reference proteome</keyword>
<dbReference type="RefSeq" id="WP_121787682.1">
    <property type="nucleotide sequence ID" value="NZ_CP033073.1"/>
</dbReference>